<dbReference type="InterPro" id="IPR036465">
    <property type="entry name" value="vWFA_dom_sf"/>
</dbReference>
<name>A0A1X0N3N0_9PSED</name>
<dbReference type="InterPro" id="IPR002881">
    <property type="entry name" value="DUF58"/>
</dbReference>
<feature type="transmembrane region" description="Helical" evidence="1">
    <location>
        <begin position="12"/>
        <end position="35"/>
    </location>
</feature>
<keyword evidence="1" id="KW-0812">Transmembrane</keyword>
<dbReference type="Pfam" id="PF01882">
    <property type="entry name" value="DUF58"/>
    <property type="match status" value="1"/>
</dbReference>
<dbReference type="Gene3D" id="3.40.50.410">
    <property type="entry name" value="von Willebrand factor, type A domain"/>
    <property type="match status" value="1"/>
</dbReference>
<sequence>MKQLLKPSTLLLRWLGGLAGIAVLLGIIDALGIDYPKRIDTLYWAALLGLAGICLFDGFRLTRQPSPRLQRHLPGSLALGRWDEVRLDIEHDGGTSLRLQIIDHLPDGLESENLPQTLDVARKGKAQLGYRVRPLKRGHFTFEQCEAHLQSGLRLWSARRRLPLPGTTRVYPDFARLYDGQLLAVDNWLSQIGVRQAQRRGLGLEFNQLREFREGDSLRQIDWKATARQRSPIAREYQDERDQQIVFMLDCGRRMRSQDGDLSHFDHALNACLLLSYVALRQGDAVGLTTFAGDQNRFLSPVKGHGQLNLLLNTVYDLQTTQRPADYSAAVRQLLARQKRRCLVVLVTNLRDEDDDELMTAVKHLGSRHRVLVASLREEVLDSLRHSTVQTYDEALSYCGTINFLNARSTLHEHLVAHGINVMDARPGELGAQLVTRYLGWKKAGTL</sequence>
<dbReference type="OrthoDB" id="9812729at2"/>
<organism evidence="3 4">
    <name type="scientific">Pseudomonas floridensis</name>
    <dbReference type="NCBI Taxonomy" id="1958950"/>
    <lineage>
        <taxon>Bacteria</taxon>
        <taxon>Pseudomonadati</taxon>
        <taxon>Pseudomonadota</taxon>
        <taxon>Gammaproteobacteria</taxon>
        <taxon>Pseudomonadales</taxon>
        <taxon>Pseudomonadaceae</taxon>
        <taxon>Pseudomonas</taxon>
    </lineage>
</organism>
<dbReference type="Proteomes" id="UP000192815">
    <property type="component" value="Unassembled WGS sequence"/>
</dbReference>
<keyword evidence="4" id="KW-1185">Reference proteome</keyword>
<reference evidence="4" key="1">
    <citation type="submission" date="2017-02" db="EMBL/GenBank/DDBJ databases">
        <title>Pseudomonas floridae sp. nov., a novel pathogenic bacterial species isolated from tomato.</title>
        <authorList>
            <person name="Timilsina S."/>
            <person name="Vallad G.E."/>
            <person name="Jones J.B."/>
        </authorList>
    </citation>
    <scope>NUCLEOTIDE SEQUENCE [LARGE SCALE GENOMIC DNA]</scope>
    <source>
        <strain evidence="4">GEV388</strain>
    </source>
</reference>
<dbReference type="SUPFAM" id="SSF53300">
    <property type="entry name" value="vWA-like"/>
    <property type="match status" value="1"/>
</dbReference>
<keyword evidence="1" id="KW-0472">Membrane</keyword>
<feature type="domain" description="DUF58" evidence="2">
    <location>
        <begin position="209"/>
        <end position="380"/>
    </location>
</feature>
<comment type="caution">
    <text evidence="3">The sequence shown here is derived from an EMBL/GenBank/DDBJ whole genome shotgun (WGS) entry which is preliminary data.</text>
</comment>
<dbReference type="RefSeq" id="WP_083184022.1">
    <property type="nucleotide sequence ID" value="NZ_CBCRZR010000037.1"/>
</dbReference>
<dbReference type="STRING" id="1958950.BZK31_16530"/>
<accession>A0A1X0N3N0</accession>
<evidence type="ECO:0000313" key="3">
    <source>
        <dbReference type="EMBL" id="ORC58120.1"/>
    </source>
</evidence>
<keyword evidence="1" id="KW-1133">Transmembrane helix</keyword>
<evidence type="ECO:0000259" key="2">
    <source>
        <dbReference type="Pfam" id="PF01882"/>
    </source>
</evidence>
<evidence type="ECO:0000256" key="1">
    <source>
        <dbReference type="SAM" id="Phobius"/>
    </source>
</evidence>
<evidence type="ECO:0000313" key="4">
    <source>
        <dbReference type="Proteomes" id="UP000192815"/>
    </source>
</evidence>
<proteinExistence type="predicted"/>
<gene>
    <name evidence="3" type="ORF">BZK31_16530</name>
</gene>
<dbReference type="PANTHER" id="PTHR33608:SF3">
    <property type="entry name" value="SLR2013 PROTEIN"/>
    <property type="match status" value="1"/>
</dbReference>
<dbReference type="AlphaFoldDB" id="A0A1X0N3N0"/>
<protein>
    <recommendedName>
        <fullName evidence="2">DUF58 domain-containing protein</fullName>
    </recommendedName>
</protein>
<feature type="transmembrane region" description="Helical" evidence="1">
    <location>
        <begin position="41"/>
        <end position="61"/>
    </location>
</feature>
<dbReference type="EMBL" id="MUIO01000066">
    <property type="protein sequence ID" value="ORC58120.1"/>
    <property type="molecule type" value="Genomic_DNA"/>
</dbReference>
<dbReference type="PANTHER" id="PTHR33608">
    <property type="entry name" value="BLL2464 PROTEIN"/>
    <property type="match status" value="1"/>
</dbReference>